<evidence type="ECO:0000313" key="2">
    <source>
        <dbReference type="Proteomes" id="UP000807716"/>
    </source>
</evidence>
<evidence type="ECO:0000313" key="1">
    <source>
        <dbReference type="EMBL" id="KAG0248852.1"/>
    </source>
</evidence>
<proteinExistence type="predicted"/>
<organism evidence="1 2">
    <name type="scientific">Actinomortierella ambigua</name>
    <dbReference type="NCBI Taxonomy" id="1343610"/>
    <lineage>
        <taxon>Eukaryota</taxon>
        <taxon>Fungi</taxon>
        <taxon>Fungi incertae sedis</taxon>
        <taxon>Mucoromycota</taxon>
        <taxon>Mortierellomycotina</taxon>
        <taxon>Mortierellomycetes</taxon>
        <taxon>Mortierellales</taxon>
        <taxon>Mortierellaceae</taxon>
        <taxon>Actinomortierella</taxon>
    </lineage>
</organism>
<dbReference type="Proteomes" id="UP000807716">
    <property type="component" value="Unassembled WGS sequence"/>
</dbReference>
<keyword evidence="2" id="KW-1185">Reference proteome</keyword>
<name>A0A9P6PNH9_9FUNG</name>
<sequence length="83" mass="9709">KDHQLIFHQRSIAMVSKEYHDPIAAIVLALRRIWRSTGANATSKEGKIHLVKRGRFRVEEYTEDWTWKYAAKLKIKLAPPPLQ</sequence>
<reference evidence="1" key="1">
    <citation type="journal article" date="2020" name="Fungal Divers.">
        <title>Resolving the Mortierellaceae phylogeny through synthesis of multi-gene phylogenetics and phylogenomics.</title>
        <authorList>
            <person name="Vandepol N."/>
            <person name="Liber J."/>
            <person name="Desiro A."/>
            <person name="Na H."/>
            <person name="Kennedy M."/>
            <person name="Barry K."/>
            <person name="Grigoriev I.V."/>
            <person name="Miller A.N."/>
            <person name="O'Donnell K."/>
            <person name="Stajich J.E."/>
            <person name="Bonito G."/>
        </authorList>
    </citation>
    <scope>NUCLEOTIDE SEQUENCE</scope>
    <source>
        <strain evidence="1">BC1065</strain>
    </source>
</reference>
<protein>
    <submittedName>
        <fullName evidence="1">Uncharacterized protein</fullName>
    </submittedName>
</protein>
<gene>
    <name evidence="1" type="ORF">DFQ27_000570</name>
</gene>
<comment type="caution">
    <text evidence="1">The sequence shown here is derived from an EMBL/GenBank/DDBJ whole genome shotgun (WGS) entry which is preliminary data.</text>
</comment>
<accession>A0A9P6PNH9</accession>
<feature type="non-terminal residue" evidence="1">
    <location>
        <position position="1"/>
    </location>
</feature>
<dbReference type="AlphaFoldDB" id="A0A9P6PNH9"/>
<dbReference type="EMBL" id="JAAAJB010001143">
    <property type="protein sequence ID" value="KAG0248852.1"/>
    <property type="molecule type" value="Genomic_DNA"/>
</dbReference>